<protein>
    <recommendedName>
        <fullName evidence="5">YXWGXW repeat-containing protein</fullName>
    </recommendedName>
</protein>
<evidence type="ECO:0000256" key="1">
    <source>
        <dbReference type="SAM" id="MobiDB-lite"/>
    </source>
</evidence>
<dbReference type="InterPro" id="IPR046535">
    <property type="entry name" value="DUF6600"/>
</dbReference>
<feature type="compositionally biased region" description="Low complexity" evidence="1">
    <location>
        <begin position="383"/>
        <end position="449"/>
    </location>
</feature>
<dbReference type="Proteomes" id="UP000198510">
    <property type="component" value="Unassembled WGS sequence"/>
</dbReference>
<dbReference type="AlphaFoldDB" id="A0A1G8YGB3"/>
<proteinExistence type="predicted"/>
<evidence type="ECO:0000256" key="2">
    <source>
        <dbReference type="SAM" id="SignalP"/>
    </source>
</evidence>
<feature type="signal peptide" evidence="2">
    <location>
        <begin position="1"/>
        <end position="23"/>
    </location>
</feature>
<keyword evidence="4" id="KW-1185">Reference proteome</keyword>
<dbReference type="PROSITE" id="PS51257">
    <property type="entry name" value="PROKAR_LIPOPROTEIN"/>
    <property type="match status" value="1"/>
</dbReference>
<dbReference type="EMBL" id="FNFO01000001">
    <property type="protein sequence ID" value="SDK01959.1"/>
    <property type="molecule type" value="Genomic_DNA"/>
</dbReference>
<name>A0A1G8YGB3_9BACT</name>
<evidence type="ECO:0000313" key="4">
    <source>
        <dbReference type="Proteomes" id="UP000198510"/>
    </source>
</evidence>
<evidence type="ECO:0008006" key="5">
    <source>
        <dbReference type="Google" id="ProtNLM"/>
    </source>
</evidence>
<feature type="compositionally biased region" description="Polar residues" evidence="1">
    <location>
        <begin position="261"/>
        <end position="291"/>
    </location>
</feature>
<dbReference type="Pfam" id="PF20245">
    <property type="entry name" value="DUF6600"/>
    <property type="match status" value="1"/>
</dbReference>
<evidence type="ECO:0000313" key="3">
    <source>
        <dbReference type="EMBL" id="SDK01959.1"/>
    </source>
</evidence>
<feature type="region of interest" description="Disordered" evidence="1">
    <location>
        <begin position="248"/>
        <end position="455"/>
    </location>
</feature>
<keyword evidence="2" id="KW-0732">Signal</keyword>
<dbReference type="RefSeq" id="WP_143017084.1">
    <property type="nucleotide sequence ID" value="NZ_FNFO01000001.1"/>
</dbReference>
<sequence length="455" mass="50798">MNIIRTLGAVALLAVLSTGCTSARTVTTTRTVTTAQPVGNVSYQMFYDQLSPYGRWINDPVYGYVWSPYVDAGFAPYATNGYWVMTSYGNTWVSNYSWGWAPFHYGRWYYDNFYGWLWMPGDVWGPAWVSWRNGGGYYGWAPLGPGMAPGVHININVGYWNFLPYRYITHRNPYRYCVPRRRVTNIYNNTTIINNYYNDGGRRYAAGPRAGDIQRSTGQRVRVYDVSRDGAPGRTVVRNNSVNIYRPDVAARGNAKPSRAVTPTTTGARGSRGNDANTSGTPSRGQMQPAPSRSVERSTYERSPSPERQASPAPSRSSRSVERVQPQQQRSTERSTPTPQRQYSPSPSRSVEHSAPQRSVERQSAPSRSMERSAPAPQRSVERQSAPSRSSTPSRSFERSAPSRSSTPSRSIERSAPSRSSTPSRSIERSAPSRSSTPSRSIQRSSSPSRSRDSQ</sequence>
<organism evidence="3 4">
    <name type="scientific">Catalinimonas alkaloidigena</name>
    <dbReference type="NCBI Taxonomy" id="1075417"/>
    <lineage>
        <taxon>Bacteria</taxon>
        <taxon>Pseudomonadati</taxon>
        <taxon>Bacteroidota</taxon>
        <taxon>Cytophagia</taxon>
        <taxon>Cytophagales</taxon>
        <taxon>Catalimonadaceae</taxon>
        <taxon>Catalinimonas</taxon>
    </lineage>
</organism>
<reference evidence="3 4" key="1">
    <citation type="submission" date="2016-10" db="EMBL/GenBank/DDBJ databases">
        <authorList>
            <person name="de Groot N.N."/>
        </authorList>
    </citation>
    <scope>NUCLEOTIDE SEQUENCE [LARGE SCALE GENOMIC DNA]</scope>
    <source>
        <strain evidence="3 4">DSM 25186</strain>
    </source>
</reference>
<accession>A0A1G8YGB3</accession>
<dbReference type="STRING" id="1075417.SAMN05421823_101669"/>
<feature type="compositionally biased region" description="Low complexity" evidence="1">
    <location>
        <begin position="302"/>
        <end position="349"/>
    </location>
</feature>
<feature type="chain" id="PRO_5011438339" description="YXWGXW repeat-containing protein" evidence="2">
    <location>
        <begin position="24"/>
        <end position="455"/>
    </location>
</feature>
<dbReference type="OrthoDB" id="5485224at2"/>
<gene>
    <name evidence="3" type="ORF">SAMN05421823_101669</name>
</gene>